<evidence type="ECO:0000256" key="1">
    <source>
        <dbReference type="SAM" id="MobiDB-lite"/>
    </source>
</evidence>
<protein>
    <submittedName>
        <fullName evidence="2">L-asparaginase II</fullName>
    </submittedName>
</protein>
<dbReference type="Proteomes" id="UP000757540">
    <property type="component" value="Unassembled WGS sequence"/>
</dbReference>
<accession>A0ABX2A1Q2</accession>
<feature type="region of interest" description="Disordered" evidence="1">
    <location>
        <begin position="137"/>
        <end position="156"/>
    </location>
</feature>
<dbReference type="EMBL" id="JABEZU010000001">
    <property type="protein sequence ID" value="NOV96724.1"/>
    <property type="molecule type" value="Genomic_DNA"/>
</dbReference>
<evidence type="ECO:0000313" key="3">
    <source>
        <dbReference type="Proteomes" id="UP000757540"/>
    </source>
</evidence>
<organism evidence="2 3">
    <name type="scientific">Isoptericola halotolerans</name>
    <dbReference type="NCBI Taxonomy" id="300560"/>
    <lineage>
        <taxon>Bacteria</taxon>
        <taxon>Bacillati</taxon>
        <taxon>Actinomycetota</taxon>
        <taxon>Actinomycetes</taxon>
        <taxon>Micrococcales</taxon>
        <taxon>Promicromonosporaceae</taxon>
        <taxon>Isoptericola</taxon>
    </lineage>
</organism>
<reference evidence="2 3" key="1">
    <citation type="submission" date="2020-05" db="EMBL/GenBank/DDBJ databases">
        <title>Genomic Encyclopedia of Type Strains, Phase III (KMG-III): the genomes of soil and plant-associated and newly described type strains.</title>
        <authorList>
            <person name="Whitman W."/>
        </authorList>
    </citation>
    <scope>NUCLEOTIDE SEQUENCE [LARGE SCALE GENOMIC DNA]</scope>
    <source>
        <strain evidence="2 3">KCTC 19046</strain>
    </source>
</reference>
<name>A0ABX2A1Q2_9MICO</name>
<gene>
    <name evidence="2" type="ORF">HDG69_001277</name>
</gene>
<comment type="caution">
    <text evidence="2">The sequence shown here is derived from an EMBL/GenBank/DDBJ whole genome shotgun (WGS) entry which is preliminary data.</text>
</comment>
<proteinExistence type="predicted"/>
<keyword evidence="3" id="KW-1185">Reference proteome</keyword>
<sequence length="156" mass="17347">MLAFVLEGASFVRAWRQARTEARAVRRDVVRHVVVTSDPRLRAVVLVDRDRRLLVGEVARPATRDAVLRHLLTLPQVDRVTYLRIEFVGPRSPYLTASVDLRGDELEVEVARHLDELERAVARLEAISGAVFTVSTPEEPSLRAPAPSRPGDGPLA</sequence>
<evidence type="ECO:0000313" key="2">
    <source>
        <dbReference type="EMBL" id="NOV96724.1"/>
    </source>
</evidence>
<dbReference type="RefSeq" id="WP_171782866.1">
    <property type="nucleotide sequence ID" value="NZ_BAAAML010000002.1"/>
</dbReference>